<name>A0A8K0HKC3_9ROSA</name>
<dbReference type="AlphaFoldDB" id="A0A8K0HKC3"/>
<reference evidence="1" key="1">
    <citation type="submission" date="2020-03" db="EMBL/GenBank/DDBJ databases">
        <title>A high-quality chromosome-level genome assembly of a woody plant with both climbing and erect habits, Rhamnella rubrinervis.</title>
        <authorList>
            <person name="Lu Z."/>
            <person name="Yang Y."/>
            <person name="Zhu X."/>
            <person name="Sun Y."/>
        </authorList>
    </citation>
    <scope>NUCLEOTIDE SEQUENCE</scope>
    <source>
        <strain evidence="1">BYM</strain>
        <tissue evidence="1">Leaf</tissue>
    </source>
</reference>
<sequence length="103" mass="11501">MAETRSTARGKIGSLRWQTYGVNEKKKTQQQTQQMTTLMEYYGGPFRSLVGDNDELLGRDQRAISAFAHGYRGYSDLSRIASGFGPLETMEIVPPPFRSHGIG</sequence>
<dbReference type="EMBL" id="VOIH02000002">
    <property type="protein sequence ID" value="KAF3454061.1"/>
    <property type="molecule type" value="Genomic_DNA"/>
</dbReference>
<protein>
    <submittedName>
        <fullName evidence="1">Uncharacterized protein</fullName>
    </submittedName>
</protein>
<evidence type="ECO:0000313" key="1">
    <source>
        <dbReference type="EMBL" id="KAF3454061.1"/>
    </source>
</evidence>
<proteinExistence type="predicted"/>
<organism evidence="1 2">
    <name type="scientific">Rhamnella rubrinervis</name>
    <dbReference type="NCBI Taxonomy" id="2594499"/>
    <lineage>
        <taxon>Eukaryota</taxon>
        <taxon>Viridiplantae</taxon>
        <taxon>Streptophyta</taxon>
        <taxon>Embryophyta</taxon>
        <taxon>Tracheophyta</taxon>
        <taxon>Spermatophyta</taxon>
        <taxon>Magnoliopsida</taxon>
        <taxon>eudicotyledons</taxon>
        <taxon>Gunneridae</taxon>
        <taxon>Pentapetalae</taxon>
        <taxon>rosids</taxon>
        <taxon>fabids</taxon>
        <taxon>Rosales</taxon>
        <taxon>Rhamnaceae</taxon>
        <taxon>rhamnoid group</taxon>
        <taxon>Rhamneae</taxon>
        <taxon>Rhamnella</taxon>
    </lineage>
</organism>
<keyword evidence="2" id="KW-1185">Reference proteome</keyword>
<accession>A0A8K0HKC3</accession>
<gene>
    <name evidence="1" type="ORF">FNV43_RR04508</name>
</gene>
<comment type="caution">
    <text evidence="1">The sequence shown here is derived from an EMBL/GenBank/DDBJ whole genome shotgun (WGS) entry which is preliminary data.</text>
</comment>
<dbReference type="Proteomes" id="UP000796880">
    <property type="component" value="Unassembled WGS sequence"/>
</dbReference>
<evidence type="ECO:0000313" key="2">
    <source>
        <dbReference type="Proteomes" id="UP000796880"/>
    </source>
</evidence>